<dbReference type="GO" id="GO:0008111">
    <property type="term" value="F:alpha-methylacyl-CoA racemase activity"/>
    <property type="evidence" value="ECO:0007669"/>
    <property type="project" value="TreeGrafter"/>
</dbReference>
<evidence type="ECO:0000313" key="3">
    <source>
        <dbReference type="Proteomes" id="UP000230423"/>
    </source>
</evidence>
<dbReference type="SUPFAM" id="SSF89796">
    <property type="entry name" value="CoA-transferase family III (CaiB/BaiF)"/>
    <property type="match status" value="1"/>
</dbReference>
<dbReference type="InterPro" id="IPR023606">
    <property type="entry name" value="CoA-Trfase_III_dom_1_sf"/>
</dbReference>
<dbReference type="PANTHER" id="PTHR48228:SF5">
    <property type="entry name" value="ALPHA-METHYLACYL-COA RACEMASE"/>
    <property type="match status" value="1"/>
</dbReference>
<gene>
    <name evidence="2" type="ORF">TELCIR_20213</name>
</gene>
<dbReference type="Pfam" id="PF02515">
    <property type="entry name" value="CoA_transf_3"/>
    <property type="match status" value="1"/>
</dbReference>
<reference evidence="2 3" key="1">
    <citation type="submission" date="2015-09" db="EMBL/GenBank/DDBJ databases">
        <title>Draft genome of the parasitic nematode Teladorsagia circumcincta isolate WARC Sus (inbred).</title>
        <authorList>
            <person name="Mitreva M."/>
        </authorList>
    </citation>
    <scope>NUCLEOTIDE SEQUENCE [LARGE SCALE GENOMIC DNA]</scope>
    <source>
        <strain evidence="2 3">S</strain>
    </source>
</reference>
<dbReference type="GO" id="GO:0008206">
    <property type="term" value="P:bile acid metabolic process"/>
    <property type="evidence" value="ECO:0007669"/>
    <property type="project" value="TreeGrafter"/>
</dbReference>
<dbReference type="GO" id="GO:0016740">
    <property type="term" value="F:transferase activity"/>
    <property type="evidence" value="ECO:0007669"/>
    <property type="project" value="UniProtKB-KW"/>
</dbReference>
<sequence length="231" mass="25164">MNRTVLNGVRVIELAGLAPVPHCGMVLADFGANVTVIEKPSRDGDIPMEQRMAEKKKLQGLDLKSTEDVEKLKQLCRTSDVLLDPYRPGVLEQIGLDPVKLLEENKGLIVCRLTGYGQTGPLAQEAGHDINYVSITGLLPTTSGHNCARPWPPVNLLADFAGGGLTAAFGIVAALLKREKNGGHGCIIDCSMSEGLSYLASFIRRYHDIEHLWTQPYAAFSGDCPIYRCFE</sequence>
<comment type="similarity">
    <text evidence="1">Belongs to the CoA-transferase III family.</text>
</comment>
<protein>
    <submittedName>
        <fullName evidence="2">III protein, CoA-transferase family</fullName>
    </submittedName>
</protein>
<dbReference type="GO" id="GO:0005739">
    <property type="term" value="C:mitochondrion"/>
    <property type="evidence" value="ECO:0007669"/>
    <property type="project" value="TreeGrafter"/>
</dbReference>
<dbReference type="OrthoDB" id="5863171at2759"/>
<organism evidence="2 3">
    <name type="scientific">Teladorsagia circumcincta</name>
    <name type="common">Brown stomach worm</name>
    <name type="synonym">Ostertagia circumcincta</name>
    <dbReference type="NCBI Taxonomy" id="45464"/>
    <lineage>
        <taxon>Eukaryota</taxon>
        <taxon>Metazoa</taxon>
        <taxon>Ecdysozoa</taxon>
        <taxon>Nematoda</taxon>
        <taxon>Chromadorea</taxon>
        <taxon>Rhabditida</taxon>
        <taxon>Rhabditina</taxon>
        <taxon>Rhabditomorpha</taxon>
        <taxon>Strongyloidea</taxon>
        <taxon>Trichostrongylidae</taxon>
        <taxon>Teladorsagia</taxon>
    </lineage>
</organism>
<evidence type="ECO:0000256" key="1">
    <source>
        <dbReference type="ARBA" id="ARBA00008383"/>
    </source>
</evidence>
<keyword evidence="3" id="KW-1185">Reference proteome</keyword>
<name>A0A2G9TK59_TELCI</name>
<dbReference type="InterPro" id="IPR003673">
    <property type="entry name" value="CoA-Trfase_fam_III"/>
</dbReference>
<proteinExistence type="inferred from homology"/>
<dbReference type="InterPro" id="IPR050509">
    <property type="entry name" value="CoA-transferase_III"/>
</dbReference>
<keyword evidence="2" id="KW-0808">Transferase</keyword>
<dbReference type="AlphaFoldDB" id="A0A2G9TK59"/>
<dbReference type="EMBL" id="KZ370641">
    <property type="protein sequence ID" value="PIO58354.1"/>
    <property type="molecule type" value="Genomic_DNA"/>
</dbReference>
<dbReference type="Gene3D" id="3.40.50.10540">
    <property type="entry name" value="Crotonobetainyl-coa:carnitine coa-transferase, domain 1"/>
    <property type="match status" value="1"/>
</dbReference>
<dbReference type="PANTHER" id="PTHR48228">
    <property type="entry name" value="SUCCINYL-COA--D-CITRAMALATE COA-TRANSFERASE"/>
    <property type="match status" value="1"/>
</dbReference>
<dbReference type="Proteomes" id="UP000230423">
    <property type="component" value="Unassembled WGS sequence"/>
</dbReference>
<evidence type="ECO:0000313" key="2">
    <source>
        <dbReference type="EMBL" id="PIO58354.1"/>
    </source>
</evidence>
<accession>A0A2G9TK59</accession>